<evidence type="ECO:0000313" key="2">
    <source>
        <dbReference type="EMBL" id="QIE60013.1"/>
    </source>
</evidence>
<evidence type="ECO:0000256" key="1">
    <source>
        <dbReference type="SAM" id="Phobius"/>
    </source>
</evidence>
<evidence type="ECO:0000313" key="3">
    <source>
        <dbReference type="Proteomes" id="UP000505306"/>
    </source>
</evidence>
<accession>A0A6G6GNM1</accession>
<dbReference type="EMBL" id="CP049057">
    <property type="protein sequence ID" value="QIE60013.1"/>
    <property type="molecule type" value="Genomic_DNA"/>
</dbReference>
<dbReference type="RefSeq" id="WP_164680025.1">
    <property type="nucleotide sequence ID" value="NZ_CP049057.1"/>
</dbReference>
<keyword evidence="3" id="KW-1185">Reference proteome</keyword>
<dbReference type="Proteomes" id="UP000505306">
    <property type="component" value="Chromosome"/>
</dbReference>
<dbReference type="KEGG" id="mgel:G5B37_10690"/>
<keyword evidence="1" id="KW-1133">Transmembrane helix</keyword>
<feature type="transmembrane region" description="Helical" evidence="1">
    <location>
        <begin position="111"/>
        <end position="132"/>
    </location>
</feature>
<sequence length="188" mass="21781">MNKTSSIQQSHHCNLCDHQKTNLKKGSICGLTDLKPTFQKNCPKIQLTQKFEEKVKEANVAYQYALKDKWWTYTYTVVFILASVLVFYLLIKFHERLSEMFEASSTTRGQGFLVVVYIFIATAGVMLFAMAIRAFNSFRQKVNTAARKKEKIDDVLSLYNIKYTVEVSFGKKYHGTQEVSVDFQRKLF</sequence>
<organism evidence="2 3">
    <name type="scientific">Rasiella rasia</name>
    <dbReference type="NCBI Taxonomy" id="2744027"/>
    <lineage>
        <taxon>Bacteria</taxon>
        <taxon>Pseudomonadati</taxon>
        <taxon>Bacteroidota</taxon>
        <taxon>Flavobacteriia</taxon>
        <taxon>Flavobacteriales</taxon>
        <taxon>Flavobacteriaceae</taxon>
        <taxon>Rasiella</taxon>
    </lineage>
</organism>
<proteinExistence type="predicted"/>
<gene>
    <name evidence="2" type="ORF">G5B37_10690</name>
</gene>
<protein>
    <submittedName>
        <fullName evidence="2">Uncharacterized protein</fullName>
    </submittedName>
</protein>
<dbReference type="AlphaFoldDB" id="A0A6G6GNM1"/>
<keyword evidence="1" id="KW-0812">Transmembrane</keyword>
<reference evidence="2 3" key="1">
    <citation type="submission" date="2020-02" db="EMBL/GenBank/DDBJ databases">
        <title>Complete genome sequence of Flavobacteriaceae bacterium.</title>
        <authorList>
            <person name="Kim S.-J."/>
            <person name="Kim Y.-S."/>
            <person name="Kim K.-H."/>
        </authorList>
    </citation>
    <scope>NUCLEOTIDE SEQUENCE [LARGE SCALE GENOMIC DNA]</scope>
    <source>
        <strain evidence="2 3">RR4-40</strain>
    </source>
</reference>
<name>A0A6G6GNM1_9FLAO</name>
<feature type="transmembrane region" description="Helical" evidence="1">
    <location>
        <begin position="70"/>
        <end position="91"/>
    </location>
</feature>
<keyword evidence="1" id="KW-0472">Membrane</keyword>